<evidence type="ECO:0000259" key="2">
    <source>
        <dbReference type="Pfam" id="PF01610"/>
    </source>
</evidence>
<feature type="domain" description="Transposase IS204/IS1001/IS1096/IS1165 zinc-finger" evidence="3">
    <location>
        <begin position="39"/>
        <end position="81"/>
    </location>
</feature>
<name>A0A1G8EI62_9BACI</name>
<dbReference type="Proteomes" id="UP000199163">
    <property type="component" value="Unassembled WGS sequence"/>
</dbReference>
<dbReference type="PANTHER" id="PTHR33498:SF1">
    <property type="entry name" value="TRANSPOSASE FOR INSERTION SEQUENCE ELEMENT IS1557"/>
    <property type="match status" value="1"/>
</dbReference>
<keyword evidence="4" id="KW-0862">Zinc</keyword>
<feature type="compositionally biased region" description="Basic and acidic residues" evidence="1">
    <location>
        <begin position="257"/>
        <end position="290"/>
    </location>
</feature>
<dbReference type="InterPro" id="IPR002560">
    <property type="entry name" value="Transposase_DDE"/>
</dbReference>
<reference evidence="4 5" key="1">
    <citation type="submission" date="2016-10" db="EMBL/GenBank/DDBJ databases">
        <authorList>
            <person name="de Groot N.N."/>
        </authorList>
    </citation>
    <scope>NUCLEOTIDE SEQUENCE [LARGE SCALE GENOMIC DNA]</scope>
    <source>
        <strain evidence="4 5">DSM 21632</strain>
    </source>
</reference>
<sequence>MLPLQPFYEEDTLELLDVNQDKEERKLHCILQSKKASSQCPNCGQLFSRKHSRYCRHVKDLPFIDYKVELQIIVRKFFCNATSCKQQIFTERGLNLLESYGRRTARMDKTLRSIAFSTSAEQGSRLSKQLDVPVSAAALLRLIRKTSLHSPSPSDAVGIDEWAYLKRHRYGVLICDLYTRRPIALLEEFSADAVRQWMSEHKNVRVVSRDGSLKFKQAIQESDQNITQVTDRWHLVHNFNERTERILPQVVGSRIPIPRDDSQPSEEHQPHSSQTDKGKQKEQLMDQVKE</sequence>
<evidence type="ECO:0000259" key="3">
    <source>
        <dbReference type="Pfam" id="PF14690"/>
    </source>
</evidence>
<evidence type="ECO:0000313" key="4">
    <source>
        <dbReference type="EMBL" id="SDH69531.1"/>
    </source>
</evidence>
<feature type="domain" description="Transposase IS204/IS1001/IS1096/IS1165 DDE" evidence="2">
    <location>
        <begin position="157"/>
        <end position="250"/>
    </location>
</feature>
<accession>A0A1G8EI62</accession>
<proteinExistence type="predicted"/>
<dbReference type="Pfam" id="PF14690">
    <property type="entry name" value="Zn_ribbon_ISL3"/>
    <property type="match status" value="1"/>
</dbReference>
<dbReference type="InterPro" id="IPR047951">
    <property type="entry name" value="Transpos_ISL3"/>
</dbReference>
<keyword evidence="5" id="KW-1185">Reference proteome</keyword>
<evidence type="ECO:0000256" key="1">
    <source>
        <dbReference type="SAM" id="MobiDB-lite"/>
    </source>
</evidence>
<gene>
    <name evidence="4" type="ORF">SAMN05192534_109107</name>
</gene>
<dbReference type="PANTHER" id="PTHR33498">
    <property type="entry name" value="TRANSPOSASE FOR INSERTION SEQUENCE ELEMENT IS1557"/>
    <property type="match status" value="1"/>
</dbReference>
<dbReference type="GO" id="GO:0008270">
    <property type="term" value="F:zinc ion binding"/>
    <property type="evidence" value="ECO:0007669"/>
    <property type="project" value="UniProtKB-KW"/>
</dbReference>
<dbReference type="Pfam" id="PF01610">
    <property type="entry name" value="DDE_Tnp_ISL3"/>
    <property type="match status" value="1"/>
</dbReference>
<dbReference type="InterPro" id="IPR029261">
    <property type="entry name" value="Transposase_Znf"/>
</dbReference>
<organism evidence="4 5">
    <name type="scientific">Alteribacillus persepolensis</name>
    <dbReference type="NCBI Taxonomy" id="568899"/>
    <lineage>
        <taxon>Bacteria</taxon>
        <taxon>Bacillati</taxon>
        <taxon>Bacillota</taxon>
        <taxon>Bacilli</taxon>
        <taxon>Bacillales</taxon>
        <taxon>Bacillaceae</taxon>
        <taxon>Alteribacillus</taxon>
    </lineage>
</organism>
<dbReference type="AlphaFoldDB" id="A0A1G8EI62"/>
<protein>
    <submittedName>
        <fullName evidence="4">Zinc-finger of transposase IS204/IS1001/IS1096/IS1165</fullName>
    </submittedName>
</protein>
<dbReference type="OrthoDB" id="6197054at2"/>
<dbReference type="EMBL" id="FNDK01000009">
    <property type="protein sequence ID" value="SDH69531.1"/>
    <property type="molecule type" value="Genomic_DNA"/>
</dbReference>
<dbReference type="STRING" id="568899.SAMN05192534_109107"/>
<evidence type="ECO:0000313" key="5">
    <source>
        <dbReference type="Proteomes" id="UP000199163"/>
    </source>
</evidence>
<keyword evidence="4" id="KW-0863">Zinc-finger</keyword>
<dbReference type="RefSeq" id="WP_091273259.1">
    <property type="nucleotide sequence ID" value="NZ_FNDK01000009.1"/>
</dbReference>
<keyword evidence="4" id="KW-0479">Metal-binding</keyword>
<feature type="region of interest" description="Disordered" evidence="1">
    <location>
        <begin position="251"/>
        <end position="290"/>
    </location>
</feature>